<dbReference type="Pfam" id="PF01529">
    <property type="entry name" value="DHHC"/>
    <property type="match status" value="1"/>
</dbReference>
<comment type="catalytic activity">
    <reaction evidence="10">
        <text>L-cysteinyl-[protein] + hexadecanoyl-CoA = S-hexadecanoyl-L-cysteinyl-[protein] + CoA</text>
        <dbReference type="Rhea" id="RHEA:36683"/>
        <dbReference type="Rhea" id="RHEA-COMP:10131"/>
        <dbReference type="Rhea" id="RHEA-COMP:11032"/>
        <dbReference type="ChEBI" id="CHEBI:29950"/>
        <dbReference type="ChEBI" id="CHEBI:57287"/>
        <dbReference type="ChEBI" id="CHEBI:57379"/>
        <dbReference type="ChEBI" id="CHEBI:74151"/>
        <dbReference type="EC" id="2.3.1.225"/>
    </reaction>
</comment>
<evidence type="ECO:0000256" key="1">
    <source>
        <dbReference type="ARBA" id="ARBA00004127"/>
    </source>
</evidence>
<keyword evidence="5 12" id="KW-1133">Transmembrane helix</keyword>
<dbReference type="AlphaFoldDB" id="A0A812SPC8"/>
<dbReference type="InterPro" id="IPR001594">
    <property type="entry name" value="Palmitoyltrfase_DHHC"/>
</dbReference>
<dbReference type="InterPro" id="IPR039859">
    <property type="entry name" value="PFA4/ZDH16/20/ERF2-like"/>
</dbReference>
<feature type="region of interest" description="Disordered" evidence="11">
    <location>
        <begin position="1061"/>
        <end position="1084"/>
    </location>
</feature>
<protein>
    <recommendedName>
        <fullName evidence="2">protein S-acyltransferase</fullName>
        <ecNumber evidence="2">2.3.1.225</ecNumber>
    </recommendedName>
</protein>
<evidence type="ECO:0000256" key="6">
    <source>
        <dbReference type="ARBA" id="ARBA00023136"/>
    </source>
</evidence>
<proteinExistence type="predicted"/>
<evidence type="ECO:0000256" key="12">
    <source>
        <dbReference type="SAM" id="Phobius"/>
    </source>
</evidence>
<dbReference type="Proteomes" id="UP000604046">
    <property type="component" value="Unassembled WGS sequence"/>
</dbReference>
<dbReference type="InterPro" id="IPR021838">
    <property type="entry name" value="DUF3431"/>
</dbReference>
<feature type="transmembrane region" description="Helical" evidence="12">
    <location>
        <begin position="324"/>
        <end position="348"/>
    </location>
</feature>
<reference evidence="14" key="1">
    <citation type="submission" date="2021-02" db="EMBL/GenBank/DDBJ databases">
        <authorList>
            <person name="Dougan E. K."/>
            <person name="Rhodes N."/>
            <person name="Thang M."/>
            <person name="Chan C."/>
        </authorList>
    </citation>
    <scope>NUCLEOTIDE SEQUENCE</scope>
</reference>
<feature type="transmembrane region" description="Helical" evidence="12">
    <location>
        <begin position="50"/>
        <end position="76"/>
    </location>
</feature>
<feature type="transmembrane region" description="Helical" evidence="12">
    <location>
        <begin position="213"/>
        <end position="237"/>
    </location>
</feature>
<evidence type="ECO:0000256" key="5">
    <source>
        <dbReference type="ARBA" id="ARBA00022989"/>
    </source>
</evidence>
<evidence type="ECO:0000256" key="11">
    <source>
        <dbReference type="SAM" id="MobiDB-lite"/>
    </source>
</evidence>
<dbReference type="OrthoDB" id="426718at2759"/>
<keyword evidence="9" id="KW-0012">Acyltransferase</keyword>
<evidence type="ECO:0000256" key="10">
    <source>
        <dbReference type="ARBA" id="ARBA00048048"/>
    </source>
</evidence>
<accession>A0A812SPC8</accession>
<keyword evidence="6 12" id="KW-0472">Membrane</keyword>
<evidence type="ECO:0000256" key="2">
    <source>
        <dbReference type="ARBA" id="ARBA00012210"/>
    </source>
</evidence>
<feature type="domain" description="Palmitoyltransferase DHHC" evidence="13">
    <location>
        <begin position="165"/>
        <end position="275"/>
    </location>
</feature>
<sequence length="1160" mass="126124">MRLWEAWAGRNRFCCGGWIMLPGAMFPCVAALPIIVGICGAFYVLELQRIPSSIAWCLAIAGTALLILSVGSFLCTATSEPGMMPRASALTALTLSSAGRSSVEDLCREYAAIGYTAQEVAAMEEKLLRHVQSFPILAEDAEPTPAAIEQVNQFWGRLFKDKRFMHLKWCSTCEIRRPPGCSHCSHCDSCVRGFDHHCHWVGNCIGSRSHRCFLTFLLATSWLAALVIATCIGDIAVEIVGHCRQHPDLLSSNRRKILAGLLATNSIILGGTLLCRLVQTYCKTWSHKSRQQPSRVLAQAQAIGLASLAGLTAVWIFLAACFGVIPLVPLMFLVVTSAFSFGLCQMLLEQVSNLGHGLTLKQRVVLESSPATAAPRSEFKLGTFCAFLSILRDASKASRARQEEDAELGGAAHALALRSLGRREVPSGRLLDVVVCYCSERLSWLRAFHKLPWRDENRSAAIRELVTLRIYHKCGGYGKGVREAETDRLRTEWGPYFRDVDVRYVDDVLRADDDSAYLAFIIDWYEDLPEYTVFLHADAPEHIPSLELLTDSVYAAIRGFLPGGIGFVHFAHNYVLLDWGCDQSRSCEGRQLEPEFSTLWKRVFGASIAPSLAAGHVNAYCCVQFMVNRGRIHLRPKSFYERGLAYFGTTAESYHRLFPVGRVVRKADVFGRTPGQLAMYIWHAMFGEALKLPRRQQDQRLPLFMKIQNVEVEALEEDGTTSDAEIEQLAHASNLIEAGRNSISARLGKMAQPFGAPFQEGGPASAPNTPQPIPLQHPSPGPLGSTPCSSYHASPSLMQPASERPVPNAGNFWQPRQEQQFPWAGNLAGNFALPADMAASEAMLRRFFENDAGRPSGMAGGAWPGQNIGMPEMAGAAHTAMEAMPGMAAEGPRGLEAQAAAVTTGPPPGLFLKAPEDEDEDPDRGLAEHMSLAVAQFLAGGDFDDEEESDTEPSRDPLLSGAPSNLLPQAMPEAASSLLPQTMPEATSMMFPQLAPEAASTLLSQTMPEATSALFPQLTPEAARTLLSQTMPEATSALFSQLTPEAASTLLSQTMPEATSNLLPQTTPEAPSNLLPQTMPEAASTVPPTKAEVASAAKRMFPQVTPQVAVLLSRMTPEAVSTLLPHMSPEAVRALQSRVMPEDPSRLEAAAAAAAMRRGY</sequence>
<feature type="transmembrane region" description="Helical" evidence="12">
    <location>
        <begin position="21"/>
        <end position="44"/>
    </location>
</feature>
<dbReference type="PANTHER" id="PTHR22883:SF43">
    <property type="entry name" value="PALMITOYLTRANSFERASE APP"/>
    <property type="match status" value="1"/>
</dbReference>
<dbReference type="GO" id="GO:0006612">
    <property type="term" value="P:protein targeting to membrane"/>
    <property type="evidence" value="ECO:0007669"/>
    <property type="project" value="TreeGrafter"/>
</dbReference>
<dbReference type="PROSITE" id="PS50216">
    <property type="entry name" value="DHHC"/>
    <property type="match status" value="1"/>
</dbReference>
<keyword evidence="15" id="KW-1185">Reference proteome</keyword>
<dbReference type="GO" id="GO:0005783">
    <property type="term" value="C:endoplasmic reticulum"/>
    <property type="evidence" value="ECO:0007669"/>
    <property type="project" value="TreeGrafter"/>
</dbReference>
<feature type="region of interest" description="Disordered" evidence="11">
    <location>
        <begin position="901"/>
        <end position="924"/>
    </location>
</feature>
<feature type="region of interest" description="Disordered" evidence="11">
    <location>
        <begin position="943"/>
        <end position="968"/>
    </location>
</feature>
<comment type="caution">
    <text evidence="14">The sequence shown here is derived from an EMBL/GenBank/DDBJ whole genome shotgun (WGS) entry which is preliminary data.</text>
</comment>
<evidence type="ECO:0000313" key="15">
    <source>
        <dbReference type="Proteomes" id="UP000604046"/>
    </source>
</evidence>
<evidence type="ECO:0000256" key="4">
    <source>
        <dbReference type="ARBA" id="ARBA00022692"/>
    </source>
</evidence>
<dbReference type="Pfam" id="PF11913">
    <property type="entry name" value="DUF3431"/>
    <property type="match status" value="1"/>
</dbReference>
<dbReference type="GO" id="GO:0005794">
    <property type="term" value="C:Golgi apparatus"/>
    <property type="evidence" value="ECO:0007669"/>
    <property type="project" value="TreeGrafter"/>
</dbReference>
<name>A0A812SPC8_9DINO</name>
<evidence type="ECO:0000256" key="8">
    <source>
        <dbReference type="ARBA" id="ARBA00023288"/>
    </source>
</evidence>
<feature type="compositionally biased region" description="Polar residues" evidence="11">
    <location>
        <begin position="1061"/>
        <end position="1076"/>
    </location>
</feature>
<dbReference type="EC" id="2.3.1.225" evidence="2"/>
<keyword evidence="8" id="KW-0449">Lipoprotein</keyword>
<evidence type="ECO:0000259" key="13">
    <source>
        <dbReference type="Pfam" id="PF01529"/>
    </source>
</evidence>
<dbReference type="PANTHER" id="PTHR22883">
    <property type="entry name" value="ZINC FINGER DHHC DOMAIN CONTAINING PROTEIN"/>
    <property type="match status" value="1"/>
</dbReference>
<dbReference type="EMBL" id="CAJNDS010002489">
    <property type="protein sequence ID" value="CAE7495875.1"/>
    <property type="molecule type" value="Genomic_DNA"/>
</dbReference>
<dbReference type="GO" id="GO:0019706">
    <property type="term" value="F:protein-cysteine S-palmitoyltransferase activity"/>
    <property type="evidence" value="ECO:0007669"/>
    <property type="project" value="UniProtKB-EC"/>
</dbReference>
<organism evidence="14 15">
    <name type="scientific">Symbiodinium natans</name>
    <dbReference type="NCBI Taxonomy" id="878477"/>
    <lineage>
        <taxon>Eukaryota</taxon>
        <taxon>Sar</taxon>
        <taxon>Alveolata</taxon>
        <taxon>Dinophyceae</taxon>
        <taxon>Suessiales</taxon>
        <taxon>Symbiodiniaceae</taxon>
        <taxon>Symbiodinium</taxon>
    </lineage>
</organism>
<evidence type="ECO:0000256" key="3">
    <source>
        <dbReference type="ARBA" id="ARBA00022679"/>
    </source>
</evidence>
<gene>
    <name evidence="14" type="primary">Zdhhc14</name>
    <name evidence="14" type="ORF">SNAT2548_LOCUS27776</name>
</gene>
<evidence type="ECO:0000313" key="14">
    <source>
        <dbReference type="EMBL" id="CAE7495875.1"/>
    </source>
</evidence>
<keyword evidence="3" id="KW-0808">Transferase</keyword>
<feature type="region of interest" description="Disordered" evidence="11">
    <location>
        <begin position="753"/>
        <end position="813"/>
    </location>
</feature>
<feature type="compositionally biased region" description="Pro residues" evidence="11">
    <location>
        <begin position="769"/>
        <end position="781"/>
    </location>
</feature>
<evidence type="ECO:0000256" key="9">
    <source>
        <dbReference type="ARBA" id="ARBA00023315"/>
    </source>
</evidence>
<evidence type="ECO:0000256" key="7">
    <source>
        <dbReference type="ARBA" id="ARBA00023139"/>
    </source>
</evidence>
<feature type="compositionally biased region" description="Polar residues" evidence="11">
    <location>
        <begin position="786"/>
        <end position="799"/>
    </location>
</feature>
<keyword evidence="7" id="KW-0564">Palmitate</keyword>
<feature type="transmembrane region" description="Helical" evidence="12">
    <location>
        <begin position="257"/>
        <end position="275"/>
    </location>
</feature>
<keyword evidence="4 12" id="KW-0812">Transmembrane</keyword>
<comment type="subcellular location">
    <subcellularLocation>
        <location evidence="1">Endomembrane system</location>
        <topology evidence="1">Multi-pass membrane protein</topology>
    </subcellularLocation>
</comment>